<dbReference type="PROSITE" id="PS51737">
    <property type="entry name" value="RECOMBINASE_DNA_BIND"/>
    <property type="match status" value="1"/>
</dbReference>
<dbReference type="InterPro" id="IPR036162">
    <property type="entry name" value="Resolvase-like_N_sf"/>
</dbReference>
<dbReference type="Pfam" id="PF07508">
    <property type="entry name" value="Recombinase"/>
    <property type="match status" value="1"/>
</dbReference>
<accession>T0BUJ8</accession>
<dbReference type="GO" id="GO:0000150">
    <property type="term" value="F:DNA strand exchange activity"/>
    <property type="evidence" value="ECO:0007669"/>
    <property type="project" value="InterPro"/>
</dbReference>
<dbReference type="Proteomes" id="UP000829401">
    <property type="component" value="Chromosome"/>
</dbReference>
<accession>A0A9E6ZRN7</accession>
<dbReference type="AlphaFoldDB" id="T0BUJ8"/>
<dbReference type="Gene3D" id="3.90.1750.20">
    <property type="entry name" value="Putative Large Serine Recombinase, Chain B, Domain 2"/>
    <property type="match status" value="1"/>
</dbReference>
<dbReference type="Pfam" id="PF00239">
    <property type="entry name" value="Resolvase"/>
    <property type="match status" value="1"/>
</dbReference>
<dbReference type="SUPFAM" id="SSF53041">
    <property type="entry name" value="Resolvase-like"/>
    <property type="match status" value="1"/>
</dbReference>
<dbReference type="eggNOG" id="COG1961">
    <property type="taxonomic scope" value="Bacteria"/>
</dbReference>
<dbReference type="EMBL" id="CP080467">
    <property type="protein sequence ID" value="UNO47929.1"/>
    <property type="molecule type" value="Genomic_DNA"/>
</dbReference>
<dbReference type="InterPro" id="IPR038109">
    <property type="entry name" value="DNA_bind_recomb_sf"/>
</dbReference>
<dbReference type="PROSITE" id="PS51736">
    <property type="entry name" value="RECOMBINASES_3"/>
    <property type="match status" value="1"/>
</dbReference>
<evidence type="ECO:0000313" key="1">
    <source>
        <dbReference type="EMBL" id="UNO47929.1"/>
    </source>
</evidence>
<reference evidence="2" key="1">
    <citation type="journal article" date="2022" name="G3 (Bethesda)">
        <title>Unveiling the complete genome sequence of Alicyclobacillus acidoterrestris DSM 3922T, a taint-producing strain.</title>
        <authorList>
            <person name="Leonardo I.C."/>
            <person name="Barreto Crespo M.T."/>
            <person name="Gaspar F.B."/>
        </authorList>
    </citation>
    <scope>NUCLEOTIDE SEQUENCE [LARGE SCALE GENOMIC DNA]</scope>
    <source>
        <strain evidence="2">DSM 3922</strain>
    </source>
</reference>
<dbReference type="PANTHER" id="PTHR30461">
    <property type="entry name" value="DNA-INVERTASE FROM LAMBDOID PROPHAGE"/>
    <property type="match status" value="1"/>
</dbReference>
<name>T0BUJ8_ALIAG</name>
<dbReference type="Pfam" id="PF13408">
    <property type="entry name" value="Zn_ribbon_recom"/>
    <property type="match status" value="1"/>
</dbReference>
<keyword evidence="2" id="KW-1185">Reference proteome</keyword>
<sequence>MIAVYARVSTDEQAKNGYSLQDQIRECRIKAGSDDIKEYIDDGFSGEFLDRPGLSSLRQDVRDGLITKVVCLDPDRLSRKLVNSVIVADEIEKYAELVFVNGEYQNTPEGRLFYQMRGAVAEFEKAKINERMSRGRRQKARQGKVVKNPRVYGYDYDKENGKLVVNTREAEVVRWIFNVFTDPNSNIRGLNHIAAQLIEQGVPTKRGGIWHRQTVKQILKNRAYIGEVYQNRYNTEGRIRNKYVSDPSERVITTERPMDEWIRVECPAIIDVGQFDYAQKLLEKVRRETNGKTKRQYLLSGLCRCGDCGMRMHGRYAKRWDKWYKTYTDRQNSPGRNRGCGNWVRGETIEDKVWKHVIDYVTSKMNAESAPTVEQPSYEQSELARIDKELNRINTGRQKLLDLLMDDDIDDTDIRERLKKLQDQRQKLEERRNQLEQEMNNVKANDYVVDMWKQVWEMLKYVKPDEFEFDAKRNIIRSLVREIKIYNKGENVDIFMI</sequence>
<dbReference type="STRING" id="1356854.N007_05805"/>
<dbReference type="GO" id="GO:0003677">
    <property type="term" value="F:DNA binding"/>
    <property type="evidence" value="ECO:0007669"/>
    <property type="project" value="InterPro"/>
</dbReference>
<dbReference type="PANTHER" id="PTHR30461:SF23">
    <property type="entry name" value="DNA RECOMBINASE-RELATED"/>
    <property type="match status" value="1"/>
</dbReference>
<dbReference type="InterPro" id="IPR025827">
    <property type="entry name" value="Zn_ribbon_recom_dom"/>
</dbReference>
<protein>
    <submittedName>
        <fullName evidence="1">Recombinase family protein</fullName>
    </submittedName>
</protein>
<dbReference type="InterPro" id="IPR006119">
    <property type="entry name" value="Resolv_N"/>
</dbReference>
<dbReference type="SMART" id="SM00857">
    <property type="entry name" value="Resolvase"/>
    <property type="match status" value="1"/>
</dbReference>
<dbReference type="OrthoDB" id="9811097at2"/>
<dbReference type="InterPro" id="IPR050639">
    <property type="entry name" value="SSR_resolvase"/>
</dbReference>
<dbReference type="RefSeq" id="WP_021296204.1">
    <property type="nucleotide sequence ID" value="NZ_AURB01000124.1"/>
</dbReference>
<organism evidence="1 2">
    <name type="scientific">Alicyclobacillus acidoterrestris (strain ATCC 49025 / DSM 3922 / CIP 106132 / NCIMB 13137 / GD3B)</name>
    <dbReference type="NCBI Taxonomy" id="1356854"/>
    <lineage>
        <taxon>Bacteria</taxon>
        <taxon>Bacillati</taxon>
        <taxon>Bacillota</taxon>
        <taxon>Bacilli</taxon>
        <taxon>Bacillales</taxon>
        <taxon>Alicyclobacillaceae</taxon>
        <taxon>Alicyclobacillus</taxon>
    </lineage>
</organism>
<dbReference type="InterPro" id="IPR006118">
    <property type="entry name" value="Recombinase_CS"/>
</dbReference>
<evidence type="ECO:0000313" key="2">
    <source>
        <dbReference type="Proteomes" id="UP000829401"/>
    </source>
</evidence>
<gene>
    <name evidence="1" type="ORF">K1I37_14735</name>
</gene>
<proteinExistence type="predicted"/>
<dbReference type="PROSITE" id="PS00397">
    <property type="entry name" value="RECOMBINASES_1"/>
    <property type="match status" value="1"/>
</dbReference>
<dbReference type="KEGG" id="aaco:K1I37_14735"/>
<dbReference type="Gene3D" id="3.40.50.1390">
    <property type="entry name" value="Resolvase, N-terminal catalytic domain"/>
    <property type="match status" value="1"/>
</dbReference>
<dbReference type="InterPro" id="IPR011109">
    <property type="entry name" value="DNA_bind_recombinase_dom"/>
</dbReference>
<dbReference type="CDD" id="cd00338">
    <property type="entry name" value="Ser_Recombinase"/>
    <property type="match status" value="1"/>
</dbReference>